<keyword evidence="2" id="KW-1185">Reference proteome</keyword>
<protein>
    <submittedName>
        <fullName evidence="1">Uncharacterized protein</fullName>
    </submittedName>
</protein>
<dbReference type="Proteomes" id="UP000265520">
    <property type="component" value="Unassembled WGS sequence"/>
</dbReference>
<reference evidence="1 2" key="1">
    <citation type="journal article" date="2018" name="Front. Plant Sci.">
        <title>Red Clover (Trifolium pratense) and Zigzag Clover (T. medium) - A Picture of Genomic Similarities and Differences.</title>
        <authorList>
            <person name="Dluhosova J."/>
            <person name="Istvanek J."/>
            <person name="Nedelnik J."/>
            <person name="Repkova J."/>
        </authorList>
    </citation>
    <scope>NUCLEOTIDE SEQUENCE [LARGE SCALE GENOMIC DNA]</scope>
    <source>
        <strain evidence="2">cv. 10/8</strain>
        <tissue evidence="1">Leaf</tissue>
    </source>
</reference>
<proteinExistence type="predicted"/>
<name>A0A392W7S0_9FABA</name>
<comment type="caution">
    <text evidence="1">The sequence shown here is derived from an EMBL/GenBank/DDBJ whole genome shotgun (WGS) entry which is preliminary data.</text>
</comment>
<organism evidence="1 2">
    <name type="scientific">Trifolium medium</name>
    <dbReference type="NCBI Taxonomy" id="97028"/>
    <lineage>
        <taxon>Eukaryota</taxon>
        <taxon>Viridiplantae</taxon>
        <taxon>Streptophyta</taxon>
        <taxon>Embryophyta</taxon>
        <taxon>Tracheophyta</taxon>
        <taxon>Spermatophyta</taxon>
        <taxon>Magnoliopsida</taxon>
        <taxon>eudicotyledons</taxon>
        <taxon>Gunneridae</taxon>
        <taxon>Pentapetalae</taxon>
        <taxon>rosids</taxon>
        <taxon>fabids</taxon>
        <taxon>Fabales</taxon>
        <taxon>Fabaceae</taxon>
        <taxon>Papilionoideae</taxon>
        <taxon>50 kb inversion clade</taxon>
        <taxon>NPAAA clade</taxon>
        <taxon>Hologalegina</taxon>
        <taxon>IRL clade</taxon>
        <taxon>Trifolieae</taxon>
        <taxon>Trifolium</taxon>
    </lineage>
</organism>
<evidence type="ECO:0000313" key="1">
    <source>
        <dbReference type="EMBL" id="MCI96356.1"/>
    </source>
</evidence>
<accession>A0A392W7S0</accession>
<sequence length="40" mass="4446">AATDGSEAMKMNHLEFAIEKMKSELKSAVISEESRKTCFP</sequence>
<dbReference type="AlphaFoldDB" id="A0A392W7S0"/>
<feature type="non-terminal residue" evidence="1">
    <location>
        <position position="1"/>
    </location>
</feature>
<evidence type="ECO:0000313" key="2">
    <source>
        <dbReference type="Proteomes" id="UP000265520"/>
    </source>
</evidence>
<dbReference type="EMBL" id="LXQA011412621">
    <property type="protein sequence ID" value="MCI96356.1"/>
    <property type="molecule type" value="Genomic_DNA"/>
</dbReference>